<dbReference type="GO" id="GO:0016811">
    <property type="term" value="F:hydrolase activity, acting on carbon-nitrogen (but not peptide) bonds, in linear amides"/>
    <property type="evidence" value="ECO:0007669"/>
    <property type="project" value="InterPro"/>
</dbReference>
<proteinExistence type="predicted"/>
<gene>
    <name evidence="1" type="ORF">RJ40_01195</name>
</gene>
<accession>A0A8A3S2V0</accession>
<dbReference type="EMBL" id="CP036172">
    <property type="protein sequence ID" value="QSZ66209.1"/>
    <property type="molecule type" value="Genomic_DNA"/>
</dbReference>
<dbReference type="Proteomes" id="UP001042704">
    <property type="component" value="Chromosome"/>
</dbReference>
<keyword evidence="2" id="KW-1185">Reference proteome</keyword>
<dbReference type="GeneID" id="76422927"/>
<sequence length="306" mass="32186">MQRSFHQIHDDRCIFAFGPSNTAVETVGPGSIVRFKTLDCFSNQITTEDQFVTGIDFSRVNPATGPVAVEGAVRGDALRVKVLDIVPGAFGTIVTVPDAGVLGARTKQATTRRCPVNEGAVEFCGMRIPTRPMIGVIGVAGDEEVSCGNPGRHGGNLDTTLIGAGATLYLPVFHEGGLLALGDVHAVMGDGEACVAACEVPAEVTVEVDLCKDLAPAWPVVETDDAFSILVSDEDLTAAFEEGFACAVRALAKANDLSWEDAYMLASLVADAGVSQLVNPRKTVRIRIPKTHVSLGALLEALHMEA</sequence>
<dbReference type="Gene3D" id="3.10.28.20">
    <property type="entry name" value="Acetamidase/Formamidase-like domains"/>
    <property type="match status" value="1"/>
</dbReference>
<protein>
    <submittedName>
        <fullName evidence="1">Formamidase</fullName>
    </submittedName>
</protein>
<dbReference type="Pfam" id="PF03069">
    <property type="entry name" value="FmdA_AmdA"/>
    <property type="match status" value="2"/>
</dbReference>
<evidence type="ECO:0000313" key="2">
    <source>
        <dbReference type="Proteomes" id="UP001042704"/>
    </source>
</evidence>
<dbReference type="SUPFAM" id="SSF141130">
    <property type="entry name" value="Acetamidase/Formamidase-like"/>
    <property type="match status" value="1"/>
</dbReference>
<dbReference type="AlphaFoldDB" id="A0A8A3S2V0"/>
<name>A0A8A3S2V0_9EURY</name>
<reference evidence="1" key="2">
    <citation type="submission" date="2019-02" db="EMBL/GenBank/DDBJ databases">
        <authorList>
            <person name="Chen S.-C."/>
            <person name="Chien H.-H."/>
            <person name="Lai M.-C."/>
        </authorList>
    </citation>
    <scope>NUCLEOTIDE SEQUENCE</scope>
    <source>
        <strain evidence="1">N2F9704</strain>
    </source>
</reference>
<reference evidence="1" key="1">
    <citation type="journal article" date="2001" name="Int. J. Syst. Evol. Microbiol.">
        <title>Methanofollis aquaemaris sp. nov., a methanogen isolated from an aquaculture fish pond.</title>
        <authorList>
            <person name="Lai M.C."/>
            <person name="Chen S.C."/>
        </authorList>
    </citation>
    <scope>NUCLEOTIDE SEQUENCE</scope>
    <source>
        <strain evidence="1">N2F9704</strain>
    </source>
</reference>
<dbReference type="KEGG" id="maqe:RJ40_01195"/>
<dbReference type="Gene3D" id="2.40.10.120">
    <property type="match status" value="1"/>
</dbReference>
<organism evidence="1 2">
    <name type="scientific">Methanofollis aquaemaris</name>
    <dbReference type="NCBI Taxonomy" id="126734"/>
    <lineage>
        <taxon>Archaea</taxon>
        <taxon>Methanobacteriati</taxon>
        <taxon>Methanobacteriota</taxon>
        <taxon>Stenosarchaea group</taxon>
        <taxon>Methanomicrobia</taxon>
        <taxon>Methanomicrobiales</taxon>
        <taxon>Methanomicrobiaceae</taxon>
        <taxon>Methanofollis</taxon>
    </lineage>
</organism>
<evidence type="ECO:0000313" key="1">
    <source>
        <dbReference type="EMBL" id="QSZ66209.1"/>
    </source>
</evidence>
<dbReference type="InterPro" id="IPR004304">
    <property type="entry name" value="FmdA_AmdA"/>
</dbReference>
<dbReference type="Gene3D" id="2.60.120.580">
    <property type="entry name" value="Acetamidase/Formamidase-like domains"/>
    <property type="match status" value="1"/>
</dbReference>
<dbReference type="RefSeq" id="WP_265581527.1">
    <property type="nucleotide sequence ID" value="NZ_CP036172.1"/>
</dbReference>
<dbReference type="PANTHER" id="PTHR31891">
    <property type="entry name" value="FORMAMIDASE C869.04-RELATED"/>
    <property type="match status" value="1"/>
</dbReference>
<dbReference type="PANTHER" id="PTHR31891:SF1">
    <property type="entry name" value="FORMAMIDASE C869.04-RELATED"/>
    <property type="match status" value="1"/>
</dbReference>